<reference evidence="1 2" key="1">
    <citation type="submission" date="2021-03" db="EMBL/GenBank/DDBJ databases">
        <title>Genomic Encyclopedia of Type Strains, Phase III (KMG-III): the genomes of soil and plant-associated and newly described type strains.</title>
        <authorList>
            <person name="Whitman W."/>
        </authorList>
    </citation>
    <scope>NUCLEOTIDE SEQUENCE [LARGE SCALE GENOMIC DNA]</scope>
    <source>
        <strain evidence="1 2">IMMIB AFH-6</strain>
    </source>
</reference>
<gene>
    <name evidence="1" type="ORF">J2851_006792</name>
</gene>
<comment type="caution">
    <text evidence="1">The sequence shown here is derived from an EMBL/GenBank/DDBJ whole genome shotgun (WGS) entry which is preliminary data.</text>
</comment>
<keyword evidence="2" id="KW-1185">Reference proteome</keyword>
<evidence type="ECO:0000313" key="2">
    <source>
        <dbReference type="Proteomes" id="UP000781958"/>
    </source>
</evidence>
<protein>
    <submittedName>
        <fullName evidence="1">Uncharacterized protein</fullName>
    </submittedName>
</protein>
<accession>A0ABS4SWP0</accession>
<organism evidence="1 2">
    <name type="scientific">Azospirillum rugosum</name>
    <dbReference type="NCBI Taxonomy" id="416170"/>
    <lineage>
        <taxon>Bacteria</taxon>
        <taxon>Pseudomonadati</taxon>
        <taxon>Pseudomonadota</taxon>
        <taxon>Alphaproteobacteria</taxon>
        <taxon>Rhodospirillales</taxon>
        <taxon>Azospirillaceae</taxon>
        <taxon>Azospirillum</taxon>
    </lineage>
</organism>
<sequence>MKGFLKWLRRFWFRVKFEFHAGFNQDQDS</sequence>
<proteinExistence type="predicted"/>
<dbReference type="EMBL" id="JAGINP010000037">
    <property type="protein sequence ID" value="MBP2296973.1"/>
    <property type="molecule type" value="Genomic_DNA"/>
</dbReference>
<evidence type="ECO:0000313" key="1">
    <source>
        <dbReference type="EMBL" id="MBP2296973.1"/>
    </source>
</evidence>
<dbReference type="Proteomes" id="UP000781958">
    <property type="component" value="Unassembled WGS sequence"/>
</dbReference>
<name>A0ABS4SWP0_9PROT</name>